<gene>
    <name evidence="1" type="ORF">EYF80_016380</name>
</gene>
<name>A0A4Z2I5W1_9TELE</name>
<dbReference type="Proteomes" id="UP000314294">
    <property type="component" value="Unassembled WGS sequence"/>
</dbReference>
<evidence type="ECO:0000313" key="2">
    <source>
        <dbReference type="Proteomes" id="UP000314294"/>
    </source>
</evidence>
<sequence>MSRKMSAAVMYSCLQLWAPDRQTGRQTGRQADRQAAKHLLRIIIKPPPPAVGNRSGTVFNSICHLGSE</sequence>
<comment type="caution">
    <text evidence="1">The sequence shown here is derived from an EMBL/GenBank/DDBJ whole genome shotgun (WGS) entry which is preliminary data.</text>
</comment>
<protein>
    <submittedName>
        <fullName evidence="1">Uncharacterized protein</fullName>
    </submittedName>
</protein>
<dbReference type="EMBL" id="SRLO01000125">
    <property type="protein sequence ID" value="TNN73426.1"/>
    <property type="molecule type" value="Genomic_DNA"/>
</dbReference>
<evidence type="ECO:0000313" key="1">
    <source>
        <dbReference type="EMBL" id="TNN73426.1"/>
    </source>
</evidence>
<keyword evidence="2" id="KW-1185">Reference proteome</keyword>
<accession>A0A4Z2I5W1</accession>
<organism evidence="1 2">
    <name type="scientific">Liparis tanakae</name>
    <name type="common">Tanaka's snailfish</name>
    <dbReference type="NCBI Taxonomy" id="230148"/>
    <lineage>
        <taxon>Eukaryota</taxon>
        <taxon>Metazoa</taxon>
        <taxon>Chordata</taxon>
        <taxon>Craniata</taxon>
        <taxon>Vertebrata</taxon>
        <taxon>Euteleostomi</taxon>
        <taxon>Actinopterygii</taxon>
        <taxon>Neopterygii</taxon>
        <taxon>Teleostei</taxon>
        <taxon>Neoteleostei</taxon>
        <taxon>Acanthomorphata</taxon>
        <taxon>Eupercaria</taxon>
        <taxon>Perciformes</taxon>
        <taxon>Cottioidei</taxon>
        <taxon>Cottales</taxon>
        <taxon>Liparidae</taxon>
        <taxon>Liparis</taxon>
    </lineage>
</organism>
<reference evidence="1 2" key="1">
    <citation type="submission" date="2019-03" db="EMBL/GenBank/DDBJ databases">
        <title>First draft genome of Liparis tanakae, snailfish: a comprehensive survey of snailfish specific genes.</title>
        <authorList>
            <person name="Kim W."/>
            <person name="Song I."/>
            <person name="Jeong J.-H."/>
            <person name="Kim D."/>
            <person name="Kim S."/>
            <person name="Ryu S."/>
            <person name="Song J.Y."/>
            <person name="Lee S.K."/>
        </authorList>
    </citation>
    <scope>NUCLEOTIDE SEQUENCE [LARGE SCALE GENOMIC DNA]</scope>
    <source>
        <tissue evidence="1">Muscle</tissue>
    </source>
</reference>
<dbReference type="AlphaFoldDB" id="A0A4Z2I5W1"/>
<proteinExistence type="predicted"/>